<keyword evidence="1" id="KW-1133">Transmembrane helix</keyword>
<keyword evidence="1" id="KW-0812">Transmembrane</keyword>
<organism evidence="2 3">
    <name type="scientific">Bartonella bacilliformis (strain ATCC 35685 / KC583 / Herrer 020/F12,63)</name>
    <dbReference type="NCBI Taxonomy" id="360095"/>
    <lineage>
        <taxon>Bacteria</taxon>
        <taxon>Pseudomonadati</taxon>
        <taxon>Pseudomonadota</taxon>
        <taxon>Alphaproteobacteria</taxon>
        <taxon>Hyphomicrobiales</taxon>
        <taxon>Bartonellaceae</taxon>
        <taxon>Bartonella</taxon>
    </lineage>
</organism>
<reference evidence="2 3" key="1">
    <citation type="submission" date="2006-12" db="EMBL/GenBank/DDBJ databases">
        <authorList>
            <person name="Hendrix L."/>
            <person name="Mohamoud Y."/>
            <person name="Radune D."/>
            <person name="Shvartsbeyn A."/>
            <person name="Daugherty S."/>
            <person name="Dodson R."/>
            <person name="Durkin A.S."/>
            <person name="Harkins D."/>
            <person name="Huot H."/>
            <person name="Kothari S.P."/>
            <person name="Madupu R."/>
            <person name="Li J."/>
            <person name="Nelson W.C."/>
            <person name="Shrivastava S."/>
            <person name="Giglio M.G."/>
            <person name="Haft D."/>
            <person name="Selengut J."/>
            <person name="Fraser-Ligget C."/>
            <person name="Seshadri R."/>
        </authorList>
    </citation>
    <scope>NUCLEOTIDE SEQUENCE [LARGE SCALE GENOMIC DNA]</scope>
    <source>
        <strain evidence="3">ATCC 35685 / NCTC 12138 / KC583</strain>
    </source>
</reference>
<keyword evidence="1" id="KW-0472">Membrane</keyword>
<name>A1UT93_BARBK</name>
<dbReference type="Proteomes" id="UP000000643">
    <property type="component" value="Chromosome"/>
</dbReference>
<proteinExistence type="predicted"/>
<dbReference type="KEGG" id="bbk:BARBAKC583_0913"/>
<dbReference type="AlphaFoldDB" id="A1UT93"/>
<evidence type="ECO:0000256" key="1">
    <source>
        <dbReference type="SAM" id="Phobius"/>
    </source>
</evidence>
<protein>
    <submittedName>
        <fullName evidence="2">Uncharacterized protein</fullName>
    </submittedName>
</protein>
<feature type="transmembrane region" description="Helical" evidence="1">
    <location>
        <begin position="20"/>
        <end position="37"/>
    </location>
</feature>
<accession>A1UT93</accession>
<sequence length="39" mass="4310">MASKLRNLSLFINFLVRKSGFASGTLLLAVMVLDFCFSV</sequence>
<dbReference type="EMBL" id="CP000524">
    <property type="protein sequence ID" value="ABM44676.1"/>
    <property type="molecule type" value="Genomic_DNA"/>
</dbReference>
<evidence type="ECO:0000313" key="2">
    <source>
        <dbReference type="EMBL" id="ABM44676.1"/>
    </source>
</evidence>
<evidence type="ECO:0000313" key="3">
    <source>
        <dbReference type="Proteomes" id="UP000000643"/>
    </source>
</evidence>
<dbReference type="HOGENOM" id="CLU_3305338_0_0_5"/>
<gene>
    <name evidence="2" type="ordered locus">BARBAKC583_0913</name>
</gene>